<keyword evidence="12" id="KW-1185">Reference proteome</keyword>
<dbReference type="SUPFAM" id="SSF50621">
    <property type="entry name" value="Alanine racemase C-terminal domain-like"/>
    <property type="match status" value="1"/>
</dbReference>
<dbReference type="PRINTS" id="PR00992">
    <property type="entry name" value="ALARACEMASE"/>
</dbReference>
<dbReference type="Proteomes" id="UP000184240">
    <property type="component" value="Unassembled WGS sequence"/>
</dbReference>
<dbReference type="SMART" id="SM01005">
    <property type="entry name" value="Ala_racemase_C"/>
    <property type="match status" value="1"/>
</dbReference>
<evidence type="ECO:0000313" key="10">
    <source>
        <dbReference type="EMBL" id="SHH80849.1"/>
    </source>
</evidence>
<protein>
    <recommendedName>
        <fullName evidence="5">Alanine racemase</fullName>
        <ecNumber evidence="5">5.1.1.1</ecNumber>
    </recommendedName>
</protein>
<comment type="similarity">
    <text evidence="5">Belongs to the alanine racemase family.</text>
</comment>
<dbReference type="CDD" id="cd00430">
    <property type="entry name" value="PLPDE_III_AR"/>
    <property type="match status" value="1"/>
</dbReference>
<reference evidence="11" key="1">
    <citation type="submission" date="2016-11" db="EMBL/GenBank/DDBJ databases">
        <authorList>
            <person name="Varghese N."/>
            <person name="Submissions S."/>
        </authorList>
    </citation>
    <scope>NUCLEOTIDE SEQUENCE [LARGE SCALE GENOMIC DNA]</scope>
    <source>
        <strain evidence="11">DSM 19859</strain>
    </source>
</reference>
<dbReference type="EMBL" id="QOVN01000001">
    <property type="protein sequence ID" value="RXG31140.1"/>
    <property type="molecule type" value="Genomic_DNA"/>
</dbReference>
<comment type="function">
    <text evidence="5">Catalyzes the interconversion of L-alanine and D-alanine. May also act on other amino acids.</text>
</comment>
<evidence type="ECO:0000256" key="7">
    <source>
        <dbReference type="PIRSR" id="PIRSR600821-52"/>
    </source>
</evidence>
<proteinExistence type="inferred from homology"/>
<dbReference type="PANTHER" id="PTHR30511:SF0">
    <property type="entry name" value="ALANINE RACEMASE, CATABOLIC-RELATED"/>
    <property type="match status" value="1"/>
</dbReference>
<dbReference type="InterPro" id="IPR009006">
    <property type="entry name" value="Ala_racemase/Decarboxylase_C"/>
</dbReference>
<accession>A0A1M5VZT6</accession>
<dbReference type="GO" id="GO:0008784">
    <property type="term" value="F:alanine racemase activity"/>
    <property type="evidence" value="ECO:0007669"/>
    <property type="project" value="UniProtKB-UniRule"/>
</dbReference>
<comment type="pathway">
    <text evidence="5">Amino-acid biosynthesis; D-alanine biosynthesis; D-alanine from L-alanine: step 1/1.</text>
</comment>
<dbReference type="Gene3D" id="3.20.20.10">
    <property type="entry name" value="Alanine racemase"/>
    <property type="match status" value="1"/>
</dbReference>
<evidence type="ECO:0000259" key="8">
    <source>
        <dbReference type="SMART" id="SM01005"/>
    </source>
</evidence>
<dbReference type="AlphaFoldDB" id="A0A1M5VZT6"/>
<dbReference type="Proteomes" id="UP000290037">
    <property type="component" value="Unassembled WGS sequence"/>
</dbReference>
<keyword evidence="4 5" id="KW-0413">Isomerase</keyword>
<feature type="active site" description="Proton acceptor; specific for L-alanine" evidence="5">
    <location>
        <position position="261"/>
    </location>
</feature>
<dbReference type="InterPro" id="IPR001608">
    <property type="entry name" value="Ala_racemase_N"/>
</dbReference>
<dbReference type="Pfam" id="PF01168">
    <property type="entry name" value="Ala_racemase_N"/>
    <property type="match status" value="1"/>
</dbReference>
<dbReference type="EMBL" id="FQXT01000002">
    <property type="protein sequence ID" value="SHH80849.1"/>
    <property type="molecule type" value="Genomic_DNA"/>
</dbReference>
<evidence type="ECO:0000313" key="11">
    <source>
        <dbReference type="Proteomes" id="UP000184240"/>
    </source>
</evidence>
<evidence type="ECO:0000256" key="3">
    <source>
        <dbReference type="ARBA" id="ARBA00022898"/>
    </source>
</evidence>
<dbReference type="FunFam" id="3.20.20.10:FF:000002">
    <property type="entry name" value="Alanine racemase"/>
    <property type="match status" value="1"/>
</dbReference>
<dbReference type="GO" id="GO:0030170">
    <property type="term" value="F:pyridoxal phosphate binding"/>
    <property type="evidence" value="ECO:0007669"/>
    <property type="project" value="UniProtKB-UniRule"/>
</dbReference>
<gene>
    <name evidence="9" type="ORF">DSM01_278</name>
    <name evidence="10" type="ORF">SAMN04487999_0985</name>
</gene>
<dbReference type="HAMAP" id="MF_01201">
    <property type="entry name" value="Ala_racemase"/>
    <property type="match status" value="1"/>
</dbReference>
<dbReference type="GO" id="GO:0005829">
    <property type="term" value="C:cytosol"/>
    <property type="evidence" value="ECO:0007669"/>
    <property type="project" value="TreeGrafter"/>
</dbReference>
<evidence type="ECO:0000256" key="2">
    <source>
        <dbReference type="ARBA" id="ARBA00001933"/>
    </source>
</evidence>
<dbReference type="SUPFAM" id="SSF51419">
    <property type="entry name" value="PLP-binding barrel"/>
    <property type="match status" value="1"/>
</dbReference>
<dbReference type="RefSeq" id="WP_072980999.1">
    <property type="nucleotide sequence ID" value="NZ_FQXT01000002.1"/>
</dbReference>
<feature type="binding site" evidence="5 7">
    <location>
        <position position="310"/>
    </location>
    <ligand>
        <name>substrate</name>
    </ligand>
</feature>
<dbReference type="STRING" id="573501.SAMN04487999_0985"/>
<feature type="active site" description="Proton acceptor; specific for D-alanine" evidence="5">
    <location>
        <position position="35"/>
    </location>
</feature>
<dbReference type="InterPro" id="IPR000821">
    <property type="entry name" value="Ala_racemase"/>
</dbReference>
<organism evidence="10 11">
    <name type="scientific">Leeuwenhoekiella palythoae</name>
    <dbReference type="NCBI Taxonomy" id="573501"/>
    <lineage>
        <taxon>Bacteria</taxon>
        <taxon>Pseudomonadati</taxon>
        <taxon>Bacteroidota</taxon>
        <taxon>Flavobacteriia</taxon>
        <taxon>Flavobacteriales</taxon>
        <taxon>Flavobacteriaceae</taxon>
        <taxon>Leeuwenhoekiella</taxon>
    </lineage>
</organism>
<keyword evidence="3 5" id="KW-0663">Pyridoxal phosphate</keyword>
<dbReference type="UniPathway" id="UPA00042">
    <property type="reaction ID" value="UER00497"/>
</dbReference>
<evidence type="ECO:0000256" key="4">
    <source>
        <dbReference type="ARBA" id="ARBA00023235"/>
    </source>
</evidence>
<evidence type="ECO:0000256" key="6">
    <source>
        <dbReference type="PIRSR" id="PIRSR600821-50"/>
    </source>
</evidence>
<evidence type="ECO:0000313" key="12">
    <source>
        <dbReference type="Proteomes" id="UP000290037"/>
    </source>
</evidence>
<comment type="catalytic activity">
    <reaction evidence="1 5">
        <text>L-alanine = D-alanine</text>
        <dbReference type="Rhea" id="RHEA:20249"/>
        <dbReference type="ChEBI" id="CHEBI:57416"/>
        <dbReference type="ChEBI" id="CHEBI:57972"/>
        <dbReference type="EC" id="5.1.1.1"/>
    </reaction>
</comment>
<sequence>MPHTVLEIDLNALSHNYDYLRSKLEPDVKMLAVVKAYAYGSESVAVARKLEEKGIDYFAVAYTPEGVALRDAGIKTPILVLHPQIENFDQVIEHKLEPSIYSFRVLKAFTEIAESKGLKDYPIHIKFNTGLNRLGFKDVNEKDILEQLHATEALKVKSLFSHLVASEDLNERTFTQQQIDAFESNAKHMIAGLGYTPMLHQSNTSAIINYPQAQFDMVRTGIGLYGYGNIQAEDLKLKPVATLKTVISQIHDIAIGETVGYNRAHTAAKLGRSATLPIGHADGISRAYGKGRGYVMIKGKKAPIIGNVCMDMIMVDVTKIDCEEGDEVIIFGKDASAVALTARIKSIPYELITAISQRVQRKIIE</sequence>
<dbReference type="OrthoDB" id="9801978at2"/>
<dbReference type="InterPro" id="IPR011079">
    <property type="entry name" value="Ala_racemase_C"/>
</dbReference>
<dbReference type="Pfam" id="PF00842">
    <property type="entry name" value="Ala_racemase_C"/>
    <property type="match status" value="1"/>
</dbReference>
<dbReference type="PANTHER" id="PTHR30511">
    <property type="entry name" value="ALANINE RACEMASE"/>
    <property type="match status" value="1"/>
</dbReference>
<dbReference type="GO" id="GO:0030632">
    <property type="term" value="P:D-alanine biosynthetic process"/>
    <property type="evidence" value="ECO:0007669"/>
    <property type="project" value="UniProtKB-UniRule"/>
</dbReference>
<feature type="domain" description="Alanine racemase C-terminal" evidence="8">
    <location>
        <begin position="240"/>
        <end position="364"/>
    </location>
</feature>
<feature type="modified residue" description="N6-(pyridoxal phosphate)lysine" evidence="5 6">
    <location>
        <position position="35"/>
    </location>
</feature>
<feature type="binding site" evidence="5 7">
    <location>
        <position position="133"/>
    </location>
    <ligand>
        <name>substrate</name>
    </ligand>
</feature>
<dbReference type="EC" id="5.1.1.1" evidence="5"/>
<reference evidence="10" key="2">
    <citation type="submission" date="2016-11" db="EMBL/GenBank/DDBJ databases">
        <authorList>
            <person name="Jaros S."/>
            <person name="Januszkiewicz K."/>
            <person name="Wedrychowicz H."/>
        </authorList>
    </citation>
    <scope>NUCLEOTIDE SEQUENCE [LARGE SCALE GENOMIC DNA]</scope>
    <source>
        <strain evidence="10">DSM 19859</strain>
    </source>
</reference>
<dbReference type="Gene3D" id="2.40.37.10">
    <property type="entry name" value="Lyase, Ornithine Decarboxylase, Chain A, domain 1"/>
    <property type="match status" value="1"/>
</dbReference>
<name>A0A1M5VZT6_9FLAO</name>
<reference evidence="9 12" key="3">
    <citation type="submission" date="2018-07" db="EMBL/GenBank/DDBJ databases">
        <title>Leeuwenhoekiella genomics.</title>
        <authorList>
            <person name="Tahon G."/>
            <person name="Willems A."/>
        </authorList>
    </citation>
    <scope>NUCLEOTIDE SEQUENCE [LARGE SCALE GENOMIC DNA]</scope>
    <source>
        <strain evidence="9 12">LMG 24856</strain>
    </source>
</reference>
<evidence type="ECO:0000313" key="9">
    <source>
        <dbReference type="EMBL" id="RXG31140.1"/>
    </source>
</evidence>
<comment type="cofactor">
    <cofactor evidence="2 5 6">
        <name>pyridoxal 5'-phosphate</name>
        <dbReference type="ChEBI" id="CHEBI:597326"/>
    </cofactor>
</comment>
<dbReference type="InterPro" id="IPR029066">
    <property type="entry name" value="PLP-binding_barrel"/>
</dbReference>
<dbReference type="NCBIfam" id="TIGR00492">
    <property type="entry name" value="alr"/>
    <property type="match status" value="1"/>
</dbReference>
<evidence type="ECO:0000256" key="1">
    <source>
        <dbReference type="ARBA" id="ARBA00000316"/>
    </source>
</evidence>
<evidence type="ECO:0000256" key="5">
    <source>
        <dbReference type="HAMAP-Rule" id="MF_01201"/>
    </source>
</evidence>